<evidence type="ECO:0000313" key="8">
    <source>
        <dbReference type="Proteomes" id="UP000002630"/>
    </source>
</evidence>
<feature type="region of interest" description="Disordered" evidence="5">
    <location>
        <begin position="1"/>
        <end position="32"/>
    </location>
</feature>
<dbReference type="PANTHER" id="PTHR18829">
    <property type="entry name" value="PROTEIN YAE1 HOMOLOG"/>
    <property type="match status" value="1"/>
</dbReference>
<dbReference type="Proteomes" id="UP000002630">
    <property type="component" value="Linkage Group LG26"/>
</dbReference>
<evidence type="ECO:0000256" key="4">
    <source>
        <dbReference type="ARBA" id="ARBA00023242"/>
    </source>
</evidence>
<accession>D8LRK5</accession>
<feature type="compositionally biased region" description="Acidic residues" evidence="5">
    <location>
        <begin position="13"/>
        <end position="26"/>
    </location>
</feature>
<keyword evidence="3" id="KW-0963">Cytoplasm</keyword>
<feature type="region of interest" description="Disordered" evidence="5">
    <location>
        <begin position="139"/>
        <end position="178"/>
    </location>
</feature>
<dbReference type="InterPro" id="IPR019191">
    <property type="entry name" value="Essential_protein_Yae1_N"/>
</dbReference>
<gene>
    <name evidence="7" type="ORF">Esi_0069_0023</name>
</gene>
<proteinExistence type="predicted"/>
<dbReference type="InterPro" id="IPR038881">
    <property type="entry name" value="Yae1-like"/>
</dbReference>
<dbReference type="EMBL" id="FN648916">
    <property type="protein sequence ID" value="CBN77766.1"/>
    <property type="molecule type" value="Genomic_DNA"/>
</dbReference>
<dbReference type="InParanoid" id="D8LRK5"/>
<evidence type="ECO:0000256" key="1">
    <source>
        <dbReference type="ARBA" id="ARBA00004123"/>
    </source>
</evidence>
<dbReference type="AlphaFoldDB" id="D8LRK5"/>
<evidence type="ECO:0000256" key="3">
    <source>
        <dbReference type="ARBA" id="ARBA00022490"/>
    </source>
</evidence>
<name>D8LRK5_ECTSI</name>
<evidence type="ECO:0000313" key="7">
    <source>
        <dbReference type="EMBL" id="CBN77766.1"/>
    </source>
</evidence>
<comment type="subcellular location">
    <subcellularLocation>
        <location evidence="2">Cytoplasm</location>
    </subcellularLocation>
    <subcellularLocation>
        <location evidence="1">Nucleus</location>
    </subcellularLocation>
</comment>
<protein>
    <recommendedName>
        <fullName evidence="6">Essential protein Yae1 N-terminal domain-containing protein</fullName>
    </recommendedName>
</protein>
<evidence type="ECO:0000256" key="2">
    <source>
        <dbReference type="ARBA" id="ARBA00004496"/>
    </source>
</evidence>
<dbReference type="GO" id="GO:0005737">
    <property type="term" value="C:cytoplasm"/>
    <property type="evidence" value="ECO:0007669"/>
    <property type="project" value="UniProtKB-SubCell"/>
</dbReference>
<dbReference type="EMBL" id="FN649751">
    <property type="protein sequence ID" value="CBN77766.1"/>
    <property type="molecule type" value="Genomic_DNA"/>
</dbReference>
<organism evidence="7 8">
    <name type="scientific">Ectocarpus siliculosus</name>
    <name type="common">Brown alga</name>
    <name type="synonym">Conferva siliculosa</name>
    <dbReference type="NCBI Taxonomy" id="2880"/>
    <lineage>
        <taxon>Eukaryota</taxon>
        <taxon>Sar</taxon>
        <taxon>Stramenopiles</taxon>
        <taxon>Ochrophyta</taxon>
        <taxon>PX clade</taxon>
        <taxon>Phaeophyceae</taxon>
        <taxon>Ectocarpales</taxon>
        <taxon>Ectocarpaceae</taxon>
        <taxon>Ectocarpus</taxon>
    </lineage>
</organism>
<sequence>MEEKRPEIFGVDGVDEFFGDDVEEEREQSRDMADRELAALQARLTTLGYQDGVDDGVQESVQEGFDQGYAVGAAAGWEVGSLYGAAAAAEAALKQAARGGQSTEKDAGTVGGLRLETAAGSSTSGAALSAAPLGSTGASEIAGGGGNSSSSGGAVSQPVEGYRNTKTSPAAGTAEDLQRLVGELRRASLLGPDGPGVPDRAEVLRRLRLVGPAGVAVADGLDE</sequence>
<feature type="domain" description="Essential protein Yae1 N-terminal" evidence="6">
    <location>
        <begin position="48"/>
        <end position="84"/>
    </location>
</feature>
<evidence type="ECO:0000256" key="5">
    <source>
        <dbReference type="SAM" id="MobiDB-lite"/>
    </source>
</evidence>
<keyword evidence="4" id="KW-0539">Nucleus</keyword>
<reference evidence="7 8" key="1">
    <citation type="journal article" date="2010" name="Nature">
        <title>The Ectocarpus genome and the independent evolution of multicellularity in brown algae.</title>
        <authorList>
            <person name="Cock J.M."/>
            <person name="Sterck L."/>
            <person name="Rouze P."/>
            <person name="Scornet D."/>
            <person name="Allen A.E."/>
            <person name="Amoutzias G."/>
            <person name="Anthouard V."/>
            <person name="Artiguenave F."/>
            <person name="Aury J.M."/>
            <person name="Badger J.H."/>
            <person name="Beszteri B."/>
            <person name="Billiau K."/>
            <person name="Bonnet E."/>
            <person name="Bothwell J.H."/>
            <person name="Bowler C."/>
            <person name="Boyen C."/>
            <person name="Brownlee C."/>
            <person name="Carrano C.J."/>
            <person name="Charrier B."/>
            <person name="Cho G.Y."/>
            <person name="Coelho S.M."/>
            <person name="Collen J."/>
            <person name="Corre E."/>
            <person name="Da Silva C."/>
            <person name="Delage L."/>
            <person name="Delaroque N."/>
            <person name="Dittami S.M."/>
            <person name="Doulbeau S."/>
            <person name="Elias M."/>
            <person name="Farnham G."/>
            <person name="Gachon C.M."/>
            <person name="Gschloessl B."/>
            <person name="Heesch S."/>
            <person name="Jabbari K."/>
            <person name="Jubin C."/>
            <person name="Kawai H."/>
            <person name="Kimura K."/>
            <person name="Kloareg B."/>
            <person name="Kupper F.C."/>
            <person name="Lang D."/>
            <person name="Le Bail A."/>
            <person name="Leblanc C."/>
            <person name="Lerouge P."/>
            <person name="Lohr M."/>
            <person name="Lopez P.J."/>
            <person name="Martens C."/>
            <person name="Maumus F."/>
            <person name="Michel G."/>
            <person name="Miranda-Saavedra D."/>
            <person name="Morales J."/>
            <person name="Moreau H."/>
            <person name="Motomura T."/>
            <person name="Nagasato C."/>
            <person name="Napoli C.A."/>
            <person name="Nelson D.R."/>
            <person name="Nyvall-Collen P."/>
            <person name="Peters A.F."/>
            <person name="Pommier C."/>
            <person name="Potin P."/>
            <person name="Poulain J."/>
            <person name="Quesneville H."/>
            <person name="Read B."/>
            <person name="Rensing S.A."/>
            <person name="Ritter A."/>
            <person name="Rousvoal S."/>
            <person name="Samanta M."/>
            <person name="Samson G."/>
            <person name="Schroeder D.C."/>
            <person name="Segurens B."/>
            <person name="Strittmatter M."/>
            <person name="Tonon T."/>
            <person name="Tregear J.W."/>
            <person name="Valentin K."/>
            <person name="von Dassow P."/>
            <person name="Yamagishi T."/>
            <person name="Van de Peer Y."/>
            <person name="Wincker P."/>
        </authorList>
    </citation>
    <scope>NUCLEOTIDE SEQUENCE [LARGE SCALE GENOMIC DNA]</scope>
    <source>
        <strain evidence="8">Ec32 / CCAP1310/4</strain>
    </source>
</reference>
<dbReference type="OrthoDB" id="20086at2759"/>
<dbReference type="PANTHER" id="PTHR18829:SF0">
    <property type="entry name" value="PROTEIN YAE1 HOMOLOG"/>
    <property type="match status" value="1"/>
</dbReference>
<dbReference type="GO" id="GO:0005634">
    <property type="term" value="C:nucleus"/>
    <property type="evidence" value="ECO:0007669"/>
    <property type="project" value="UniProtKB-SubCell"/>
</dbReference>
<dbReference type="Pfam" id="PF09811">
    <property type="entry name" value="Yae1_N"/>
    <property type="match status" value="1"/>
</dbReference>
<evidence type="ECO:0000259" key="6">
    <source>
        <dbReference type="Pfam" id="PF09811"/>
    </source>
</evidence>
<keyword evidence="8" id="KW-1185">Reference proteome</keyword>